<reference evidence="2" key="1">
    <citation type="journal article" date="2024" name="BMC Genomics">
        <title>Functional annotation of a divergent genome using sequence and structure-based similarity.</title>
        <authorList>
            <person name="Svedberg D."/>
            <person name="Winiger R.R."/>
            <person name="Berg A."/>
            <person name="Sharma H."/>
            <person name="Tellgren-Roth C."/>
            <person name="Debrunner-Vossbrinck B.A."/>
            <person name="Vossbrinck C.R."/>
            <person name="Barandun J."/>
        </authorList>
    </citation>
    <scope>NUCLEOTIDE SEQUENCE</scope>
    <source>
        <strain evidence="2">Illinois isolate</strain>
    </source>
</reference>
<keyword evidence="1" id="KW-0812">Transmembrane</keyword>
<dbReference type="Proteomes" id="UP001334084">
    <property type="component" value="Chromosome 9"/>
</dbReference>
<evidence type="ECO:0000313" key="3">
    <source>
        <dbReference type="Proteomes" id="UP001334084"/>
    </source>
</evidence>
<name>A0AAX4JFQ2_9MICR</name>
<evidence type="ECO:0000256" key="1">
    <source>
        <dbReference type="SAM" id="Phobius"/>
    </source>
</evidence>
<keyword evidence="1" id="KW-0472">Membrane</keyword>
<gene>
    <name evidence="2" type="ORF">VNE69_09170</name>
</gene>
<dbReference type="KEGG" id="vnx:VNE69_09170"/>
<evidence type="ECO:0000313" key="2">
    <source>
        <dbReference type="EMBL" id="WUR04618.1"/>
    </source>
</evidence>
<organism evidence="2 3">
    <name type="scientific">Vairimorpha necatrix</name>
    <dbReference type="NCBI Taxonomy" id="6039"/>
    <lineage>
        <taxon>Eukaryota</taxon>
        <taxon>Fungi</taxon>
        <taxon>Fungi incertae sedis</taxon>
        <taxon>Microsporidia</taxon>
        <taxon>Nosematidae</taxon>
        <taxon>Vairimorpha</taxon>
    </lineage>
</organism>
<dbReference type="EMBL" id="CP142734">
    <property type="protein sequence ID" value="WUR04618.1"/>
    <property type="molecule type" value="Genomic_DNA"/>
</dbReference>
<protein>
    <submittedName>
        <fullName evidence="2">SP-containing protein</fullName>
    </submittedName>
</protein>
<dbReference type="AlphaFoldDB" id="A0AAX4JFQ2"/>
<accession>A0AAX4JFQ2</accession>
<dbReference type="GeneID" id="90542449"/>
<keyword evidence="1" id="KW-1133">Transmembrane helix</keyword>
<keyword evidence="3" id="KW-1185">Reference proteome</keyword>
<sequence length="230" mass="27173">MPHSFMGKKINILVCLILLSLPVILYLFFFTGKGNYEDLTDKNIDNLNAKVKYVYYIGKLNINETLIVLEDRYQNFSKKQNENILMALRVYSDVRSNWFDTHENVELFSINMSFLDKFMSSLHEYMFSKENGINEIYSGRNWNLKLIETLLQLLFTIDGTEKFDIYNDEFYNGLFATLKSKAENNWDEKIRKLLHQCTIKVVYKGEEKTVNIGDHVWGCIFAILKYFQNL</sequence>
<dbReference type="RefSeq" id="XP_065330763.1">
    <property type="nucleotide sequence ID" value="XM_065474691.1"/>
</dbReference>
<feature type="transmembrane region" description="Helical" evidence="1">
    <location>
        <begin position="12"/>
        <end position="30"/>
    </location>
</feature>
<proteinExistence type="predicted"/>